<dbReference type="RefSeq" id="WP_257441995.1">
    <property type="nucleotide sequence ID" value="NZ_JANIPJ010000001.1"/>
</dbReference>
<dbReference type="InterPro" id="IPR008972">
    <property type="entry name" value="Cupredoxin"/>
</dbReference>
<reference evidence="2" key="1">
    <citation type="submission" date="2022-08" db="EMBL/GenBank/DDBJ databases">
        <title>The genomic sequence of strain Paenibacillus sp. SCIV0701.</title>
        <authorList>
            <person name="Zhao H."/>
        </authorList>
    </citation>
    <scope>NUCLEOTIDE SEQUENCE</scope>
    <source>
        <strain evidence="2">SCIV0701</strain>
    </source>
</reference>
<gene>
    <name evidence="2" type="ORF">NQZ67_01075</name>
</gene>
<dbReference type="Gene3D" id="2.60.40.420">
    <property type="entry name" value="Cupredoxins - blue copper proteins"/>
    <property type="match status" value="1"/>
</dbReference>
<name>A0A9X2S6Y0_9BACL</name>
<protein>
    <submittedName>
        <fullName evidence="2">Cytochrome C oxidase subunit II</fullName>
    </submittedName>
</protein>
<feature type="chain" id="PRO_5040896350" evidence="1">
    <location>
        <begin position="19"/>
        <end position="127"/>
    </location>
</feature>
<organism evidence="2 3">
    <name type="scientific">Paenibacillus soyae</name>
    <dbReference type="NCBI Taxonomy" id="2969249"/>
    <lineage>
        <taxon>Bacteria</taxon>
        <taxon>Bacillati</taxon>
        <taxon>Bacillota</taxon>
        <taxon>Bacilli</taxon>
        <taxon>Bacillales</taxon>
        <taxon>Paenibacillaceae</taxon>
        <taxon>Paenibacillus</taxon>
    </lineage>
</organism>
<dbReference type="EMBL" id="JANIPJ010000001">
    <property type="protein sequence ID" value="MCR2802460.1"/>
    <property type="molecule type" value="Genomic_DNA"/>
</dbReference>
<evidence type="ECO:0000313" key="2">
    <source>
        <dbReference type="EMBL" id="MCR2802460.1"/>
    </source>
</evidence>
<evidence type="ECO:0000313" key="3">
    <source>
        <dbReference type="Proteomes" id="UP001141950"/>
    </source>
</evidence>
<keyword evidence="3" id="KW-1185">Reference proteome</keyword>
<keyword evidence="1" id="KW-0732">Signal</keyword>
<evidence type="ECO:0000256" key="1">
    <source>
        <dbReference type="SAM" id="SignalP"/>
    </source>
</evidence>
<comment type="caution">
    <text evidence="2">The sequence shown here is derived from an EMBL/GenBank/DDBJ whole genome shotgun (WGS) entry which is preliminary data.</text>
</comment>
<dbReference type="AlphaFoldDB" id="A0A9X2S6Y0"/>
<dbReference type="Proteomes" id="UP001141950">
    <property type="component" value="Unassembled WGS sequence"/>
</dbReference>
<feature type="signal peptide" evidence="1">
    <location>
        <begin position="1"/>
        <end position="18"/>
    </location>
</feature>
<sequence length="127" mass="13493">MKKWFAFASVLVLTIVIAACGANNGNSVETSGAAAEELGTPTSEIVITAKNYEFDQKEYKIKAGETVGLKLASVDGVHGVSILKTDYDIKKDETVPVKFDKPGTYNIICNVPCGGGHALMKAKLVVE</sequence>
<accession>A0A9X2S6Y0</accession>
<proteinExistence type="predicted"/>
<dbReference type="SUPFAM" id="SSF49503">
    <property type="entry name" value="Cupredoxins"/>
    <property type="match status" value="1"/>
</dbReference>
<dbReference type="PROSITE" id="PS51257">
    <property type="entry name" value="PROKAR_LIPOPROTEIN"/>
    <property type="match status" value="1"/>
</dbReference>